<reference evidence="1 2" key="1">
    <citation type="submission" date="2018-12" db="EMBL/GenBank/DDBJ databases">
        <authorList>
            <person name="Criscuolo A."/>
        </authorList>
    </citation>
    <scope>NUCLEOTIDE SEQUENCE [LARGE SCALE GENOMIC DNA]</scope>
    <source>
        <strain evidence="1">ACIP1116281</strain>
    </source>
</reference>
<sequence length="201" mass="22283">MSIAAETRALIEACLAEDPALVSLAVVGASPDTLTAHIAPGRPVNAIGGSGFSPHPPFLRETLVELIVRMQRLRWNRSAPFDPKGWPPEDRDLQALHRKHATAVVGFECGPGWTDLLDATFSWLHEIASTREWAPSQIKEKFGTLRFYWYGDLPDLGDEIISAAEHISGHLCEMCGAQGYVRKDLGWWSVRCREHAKAAWS</sequence>
<dbReference type="OrthoDB" id="7906710at2"/>
<keyword evidence="2" id="KW-1185">Reference proteome</keyword>
<dbReference type="EMBL" id="UZWD01000004">
    <property type="protein sequence ID" value="VDS02928.1"/>
    <property type="molecule type" value="Genomic_DNA"/>
</dbReference>
<protein>
    <submittedName>
        <fullName evidence="1">Uncharacterized protein</fullName>
    </submittedName>
</protein>
<organism evidence="1 2">
    <name type="scientific">Devosia equisanguinis</name>
    <dbReference type="NCBI Taxonomy" id="2490941"/>
    <lineage>
        <taxon>Bacteria</taxon>
        <taxon>Pseudomonadati</taxon>
        <taxon>Pseudomonadota</taxon>
        <taxon>Alphaproteobacteria</taxon>
        <taxon>Hyphomicrobiales</taxon>
        <taxon>Devosiaceae</taxon>
        <taxon>Devosia</taxon>
    </lineage>
</organism>
<evidence type="ECO:0000313" key="1">
    <source>
        <dbReference type="EMBL" id="VDS02928.1"/>
    </source>
</evidence>
<name>A0A3S4DMM1_9HYPH</name>
<gene>
    <name evidence="1" type="ORF">DEVEQU_00047</name>
</gene>
<accession>A0A3S4DMM1</accession>
<dbReference type="Proteomes" id="UP000268844">
    <property type="component" value="Unassembled WGS sequence"/>
</dbReference>
<dbReference type="AlphaFoldDB" id="A0A3S4DMM1"/>
<proteinExistence type="predicted"/>
<evidence type="ECO:0000313" key="2">
    <source>
        <dbReference type="Proteomes" id="UP000268844"/>
    </source>
</evidence>
<dbReference type="RefSeq" id="WP_126148559.1">
    <property type="nucleotide sequence ID" value="NZ_JBHTMH010000006.1"/>
</dbReference>